<protein>
    <submittedName>
        <fullName evidence="1">Uncharacterized protein</fullName>
    </submittedName>
</protein>
<accession>A0A382WZ22</accession>
<reference evidence="1" key="1">
    <citation type="submission" date="2018-05" db="EMBL/GenBank/DDBJ databases">
        <authorList>
            <person name="Lanie J.A."/>
            <person name="Ng W.-L."/>
            <person name="Kazmierczak K.M."/>
            <person name="Andrzejewski T.M."/>
            <person name="Davidsen T.M."/>
            <person name="Wayne K.J."/>
            <person name="Tettelin H."/>
            <person name="Glass J.I."/>
            <person name="Rusch D."/>
            <person name="Podicherti R."/>
            <person name="Tsui H.-C.T."/>
            <person name="Winkler M.E."/>
        </authorList>
    </citation>
    <scope>NUCLEOTIDE SEQUENCE</scope>
</reference>
<feature type="non-terminal residue" evidence="1">
    <location>
        <position position="53"/>
    </location>
</feature>
<gene>
    <name evidence="1" type="ORF">METZ01_LOCUS416827</name>
</gene>
<evidence type="ECO:0000313" key="1">
    <source>
        <dbReference type="EMBL" id="SVD63973.1"/>
    </source>
</evidence>
<proteinExistence type="predicted"/>
<feature type="non-terminal residue" evidence="1">
    <location>
        <position position="1"/>
    </location>
</feature>
<name>A0A382WZ22_9ZZZZ</name>
<dbReference type="EMBL" id="UINC01163583">
    <property type="protein sequence ID" value="SVD63973.1"/>
    <property type="molecule type" value="Genomic_DNA"/>
</dbReference>
<dbReference type="AlphaFoldDB" id="A0A382WZ22"/>
<sequence>VDTEQTEFFLYLDQLKELTRRTIGHYEFNAESYRIGTADHDVSQNYAALLDTI</sequence>
<organism evidence="1">
    <name type="scientific">marine metagenome</name>
    <dbReference type="NCBI Taxonomy" id="408172"/>
    <lineage>
        <taxon>unclassified sequences</taxon>
        <taxon>metagenomes</taxon>
        <taxon>ecological metagenomes</taxon>
    </lineage>
</organism>